<dbReference type="RefSeq" id="WP_092684201.1">
    <property type="nucleotide sequence ID" value="NZ_FODT01000005.1"/>
</dbReference>
<feature type="region of interest" description="Disordered" evidence="1">
    <location>
        <begin position="153"/>
        <end position="219"/>
    </location>
</feature>
<feature type="signal peptide" evidence="2">
    <location>
        <begin position="1"/>
        <end position="22"/>
    </location>
</feature>
<protein>
    <submittedName>
        <fullName evidence="3">Uncharacterized protein</fullName>
    </submittedName>
</protein>
<evidence type="ECO:0000313" key="3">
    <source>
        <dbReference type="EMBL" id="SEO84834.1"/>
    </source>
</evidence>
<name>A0A1H8T2K8_9BRAD</name>
<accession>A0A1H8T2K8</accession>
<feature type="compositionally biased region" description="Basic and acidic residues" evidence="1">
    <location>
        <begin position="188"/>
        <end position="202"/>
    </location>
</feature>
<dbReference type="Proteomes" id="UP000199615">
    <property type="component" value="Unassembled WGS sequence"/>
</dbReference>
<evidence type="ECO:0000256" key="1">
    <source>
        <dbReference type="SAM" id="MobiDB-lite"/>
    </source>
</evidence>
<keyword evidence="2" id="KW-0732">Signal</keyword>
<evidence type="ECO:0000256" key="2">
    <source>
        <dbReference type="SAM" id="SignalP"/>
    </source>
</evidence>
<dbReference type="EMBL" id="FODT01000005">
    <property type="protein sequence ID" value="SEO84834.1"/>
    <property type="molecule type" value="Genomic_DNA"/>
</dbReference>
<proteinExistence type="predicted"/>
<dbReference type="OrthoDB" id="8404691at2"/>
<keyword evidence="4" id="KW-1185">Reference proteome</keyword>
<reference evidence="4" key="1">
    <citation type="submission" date="2016-10" db="EMBL/GenBank/DDBJ databases">
        <authorList>
            <person name="Varghese N."/>
            <person name="Submissions S."/>
        </authorList>
    </citation>
    <scope>NUCLEOTIDE SEQUENCE [LARGE SCALE GENOMIC DNA]</scope>
    <source>
        <strain evidence="4">DSM 123</strain>
    </source>
</reference>
<feature type="chain" id="PRO_5011554114" evidence="2">
    <location>
        <begin position="23"/>
        <end position="219"/>
    </location>
</feature>
<dbReference type="AlphaFoldDB" id="A0A1H8T2K8"/>
<evidence type="ECO:0000313" key="4">
    <source>
        <dbReference type="Proteomes" id="UP000199615"/>
    </source>
</evidence>
<organism evidence="3 4">
    <name type="scientific">Rhodopseudomonas pseudopalustris</name>
    <dbReference type="NCBI Taxonomy" id="1513892"/>
    <lineage>
        <taxon>Bacteria</taxon>
        <taxon>Pseudomonadati</taxon>
        <taxon>Pseudomonadota</taxon>
        <taxon>Alphaproteobacteria</taxon>
        <taxon>Hyphomicrobiales</taxon>
        <taxon>Nitrobacteraceae</taxon>
        <taxon>Rhodopseudomonas</taxon>
    </lineage>
</organism>
<sequence>MRSLFSAAAMVGCILSVVPALAQQPSPEVAPSASPAPADKAPSAEADQAARETPKCNEACVRASTDKASAICARKIEAQAPADFEWITRPFTGIFQQADPSTSGDAIVTYRGDSIRFMSPQKEWVRVSYECAFDVEKSTVAGVRVRPGRLDKPIALQAPPAPNGQPQQPTAPVAAGPLAEAILKAAKQKSEPPPKPLRERVGEPSPIDISQINPRRGSW</sequence>
<feature type="region of interest" description="Disordered" evidence="1">
    <location>
        <begin position="26"/>
        <end position="56"/>
    </location>
</feature>
<feature type="compositionally biased region" description="Low complexity" evidence="1">
    <location>
        <begin position="26"/>
        <end position="47"/>
    </location>
</feature>
<gene>
    <name evidence="3" type="ORF">SAMN05444123_105179</name>
</gene>